<accession>A0A1F4W2P2</accession>
<dbReference type="InterPro" id="IPR039564">
    <property type="entry name" value="Peptidase_C39-like"/>
</dbReference>
<feature type="domain" description="Peptidase C39-like" evidence="1">
    <location>
        <begin position="14"/>
        <end position="144"/>
    </location>
</feature>
<dbReference type="Pfam" id="PF13529">
    <property type="entry name" value="Peptidase_C39_2"/>
    <property type="match status" value="1"/>
</dbReference>
<proteinExistence type="predicted"/>
<dbReference type="AlphaFoldDB" id="A0A1F4W2P2"/>
<reference evidence="2 3" key="1">
    <citation type="journal article" date="2016" name="Nat. Commun.">
        <title>Thousands of microbial genomes shed light on interconnected biogeochemical processes in an aquifer system.</title>
        <authorList>
            <person name="Anantharaman K."/>
            <person name="Brown C.T."/>
            <person name="Hug L.A."/>
            <person name="Sharon I."/>
            <person name="Castelle C.J."/>
            <person name="Probst A.J."/>
            <person name="Thomas B.C."/>
            <person name="Singh A."/>
            <person name="Wilkins M.J."/>
            <person name="Karaoz U."/>
            <person name="Brodie E.L."/>
            <person name="Williams K.H."/>
            <person name="Hubbard S.S."/>
            <person name="Banfield J.F."/>
        </authorList>
    </citation>
    <scope>NUCLEOTIDE SEQUENCE [LARGE SCALE GENOMIC DNA]</scope>
</reference>
<name>A0A1F4W2P2_UNCKA</name>
<comment type="caution">
    <text evidence="2">The sequence shown here is derived from an EMBL/GenBank/DDBJ whole genome shotgun (WGS) entry which is preliminary data.</text>
</comment>
<dbReference type="Proteomes" id="UP000176614">
    <property type="component" value="Unassembled WGS sequence"/>
</dbReference>
<evidence type="ECO:0000259" key="1">
    <source>
        <dbReference type="Pfam" id="PF13529"/>
    </source>
</evidence>
<evidence type="ECO:0000313" key="3">
    <source>
        <dbReference type="Proteomes" id="UP000176614"/>
    </source>
</evidence>
<dbReference type="Gene3D" id="3.90.70.10">
    <property type="entry name" value="Cysteine proteinases"/>
    <property type="match status" value="1"/>
</dbReference>
<dbReference type="EMBL" id="MEVT01000004">
    <property type="protein sequence ID" value="OGC63689.1"/>
    <property type="molecule type" value="Genomic_DNA"/>
</dbReference>
<protein>
    <recommendedName>
        <fullName evidence="1">Peptidase C39-like domain-containing protein</fullName>
    </recommendedName>
</protein>
<sequence length="212" mass="24352">MPELSKTKRLDKIRTIQQISENHCGPAVVQMLLENIGIETTQELITKAGGSNESMLDRYGMRVDQFAKAVFVIAPTASLWTKEKATVNDIKKLLEVYDHPVGIEWQGLFEDSLEEEDPDEDYGHYSIVSHVDEETGNLIIVDPYKDFVDRNRIVSNKIFVKRWWDNNAYMDEVTCKLKHKKDVRLLFIIADNSETFPEELGLTKVRQASCNT</sequence>
<gene>
    <name evidence="2" type="ORF">A2264_04905</name>
</gene>
<organism evidence="2 3">
    <name type="scientific">candidate division WWE3 bacterium RIFOXYA2_FULL_46_9</name>
    <dbReference type="NCBI Taxonomy" id="1802636"/>
    <lineage>
        <taxon>Bacteria</taxon>
        <taxon>Katanobacteria</taxon>
    </lineage>
</organism>
<evidence type="ECO:0000313" key="2">
    <source>
        <dbReference type="EMBL" id="OGC63689.1"/>
    </source>
</evidence>